<feature type="transmembrane region" description="Helical" evidence="7">
    <location>
        <begin position="296"/>
        <end position="317"/>
    </location>
</feature>
<dbReference type="PROSITE" id="PS00379">
    <property type="entry name" value="CDP_ALCOHOL_P_TRANSF"/>
    <property type="match status" value="1"/>
</dbReference>
<proteinExistence type="inferred from homology"/>
<evidence type="ECO:0000256" key="1">
    <source>
        <dbReference type="ARBA" id="ARBA00004370"/>
    </source>
</evidence>
<evidence type="ECO:0000256" key="5">
    <source>
        <dbReference type="RuleBase" id="RU003750"/>
    </source>
</evidence>
<comment type="subcellular location">
    <subcellularLocation>
        <location evidence="1">Membrane</location>
    </subcellularLocation>
</comment>
<keyword evidence="4 7" id="KW-0472">Membrane</keyword>
<evidence type="ECO:0000256" key="4">
    <source>
        <dbReference type="ARBA" id="ARBA00023136"/>
    </source>
</evidence>
<feature type="transmembrane region" description="Helical" evidence="7">
    <location>
        <begin position="130"/>
        <end position="150"/>
    </location>
</feature>
<dbReference type="EMBL" id="HBNS01037910">
    <property type="protein sequence ID" value="CAE4635145.1"/>
    <property type="molecule type" value="Transcribed_RNA"/>
</dbReference>
<dbReference type="GO" id="GO:0008654">
    <property type="term" value="P:phospholipid biosynthetic process"/>
    <property type="evidence" value="ECO:0007669"/>
    <property type="project" value="InterPro"/>
</dbReference>
<dbReference type="InterPro" id="IPR014472">
    <property type="entry name" value="CHOPT"/>
</dbReference>
<dbReference type="GO" id="GO:0016020">
    <property type="term" value="C:membrane"/>
    <property type="evidence" value="ECO:0007669"/>
    <property type="project" value="UniProtKB-SubCell"/>
</dbReference>
<evidence type="ECO:0000313" key="8">
    <source>
        <dbReference type="EMBL" id="CAE4635145.1"/>
    </source>
</evidence>
<dbReference type="Gene3D" id="1.20.120.1760">
    <property type="match status" value="1"/>
</dbReference>
<feature type="transmembrane region" description="Helical" evidence="7">
    <location>
        <begin position="197"/>
        <end position="216"/>
    </location>
</feature>
<feature type="transmembrane region" description="Helical" evidence="7">
    <location>
        <begin position="99"/>
        <end position="118"/>
    </location>
</feature>
<evidence type="ECO:0000256" key="7">
    <source>
        <dbReference type="SAM" id="Phobius"/>
    </source>
</evidence>
<dbReference type="PANTHER" id="PTHR10414:SF37">
    <property type="entry name" value="BB IN A BOXCAR, ISOFORM C"/>
    <property type="match status" value="1"/>
</dbReference>
<dbReference type="GO" id="GO:0016780">
    <property type="term" value="F:phosphotransferase activity, for other substituted phosphate groups"/>
    <property type="evidence" value="ECO:0007669"/>
    <property type="project" value="InterPro"/>
</dbReference>
<dbReference type="PANTHER" id="PTHR10414">
    <property type="entry name" value="ETHANOLAMINEPHOSPHOTRANSFERASE"/>
    <property type="match status" value="1"/>
</dbReference>
<feature type="transmembrane region" description="Helical" evidence="7">
    <location>
        <begin position="329"/>
        <end position="349"/>
    </location>
</feature>
<accession>A0A7S4VKH3</accession>
<protein>
    <submittedName>
        <fullName evidence="8">Uncharacterized protein</fullName>
    </submittedName>
</protein>
<dbReference type="InterPro" id="IPR043130">
    <property type="entry name" value="CDP-OH_PTrfase_TM_dom"/>
</dbReference>
<feature type="transmembrane region" description="Helical" evidence="7">
    <location>
        <begin position="237"/>
        <end position="256"/>
    </location>
</feature>
<evidence type="ECO:0000256" key="6">
    <source>
        <dbReference type="SAM" id="MobiDB-lite"/>
    </source>
</evidence>
<feature type="transmembrane region" description="Helical" evidence="7">
    <location>
        <begin position="385"/>
        <end position="407"/>
    </location>
</feature>
<sequence>MMPNQRPNSSAPSTTATTHKEETENQQHTNGTKQQQQQQQPPPTKTTNYYTLTPHAATEIHNFKYSGADLSLLYKYILSPLAQFLVDYATPITVAPNTITLFGFGWMMVSYCIIWYYCPNLNEALEGGSVAVPGWIFLFNCIAMLVYQTLDNMDGKQARRTGSSSPLGLLFDHGCDAANSIIGSANWIAAWGYTPSVDFLQCWVMIFFPMGIFYISTWEEFFTGSLILPIVNGPSEGLLFGASLSLITFLVGVEIWHGTELYDAFVAPYVNNDDGFTLPEAIVERIPSNGIRNNDLMLIGGVIFTSIALTALIIKVARQYGAQTLRHMIPYFVFAICTYVPFALDTTIIERNARTYLHLSSVLFVEMVTQLMLDHVTEEKYNPYRVALVPLVLFTFLIVGREVMGVVDMMNDRVVDDYLLSYTVGVTVYLLCKIRILIHELCAELNIWCFDIVTPRNATTTPEKKVN</sequence>
<dbReference type="AlphaFoldDB" id="A0A7S4VKH3"/>
<reference evidence="8" key="1">
    <citation type="submission" date="2021-01" db="EMBL/GenBank/DDBJ databases">
        <authorList>
            <person name="Corre E."/>
            <person name="Pelletier E."/>
            <person name="Niang G."/>
            <person name="Scheremetjew M."/>
            <person name="Finn R."/>
            <person name="Kale V."/>
            <person name="Holt S."/>
            <person name="Cochrane G."/>
            <person name="Meng A."/>
            <person name="Brown T."/>
            <person name="Cohen L."/>
        </authorList>
    </citation>
    <scope>NUCLEOTIDE SEQUENCE</scope>
    <source>
        <strain evidence="8">GSO104</strain>
    </source>
</reference>
<keyword evidence="7" id="KW-0812">Transmembrane</keyword>
<comment type="similarity">
    <text evidence="2 5">Belongs to the CDP-alcohol phosphatidyltransferase class-I family.</text>
</comment>
<keyword evidence="7" id="KW-1133">Transmembrane helix</keyword>
<dbReference type="Pfam" id="PF01066">
    <property type="entry name" value="CDP-OH_P_transf"/>
    <property type="match status" value="1"/>
</dbReference>
<dbReference type="InterPro" id="IPR048254">
    <property type="entry name" value="CDP_ALCOHOL_P_TRANSF_CS"/>
</dbReference>
<evidence type="ECO:0000256" key="2">
    <source>
        <dbReference type="ARBA" id="ARBA00010441"/>
    </source>
</evidence>
<dbReference type="InterPro" id="IPR000462">
    <property type="entry name" value="CDP-OH_P_trans"/>
</dbReference>
<evidence type="ECO:0000256" key="3">
    <source>
        <dbReference type="ARBA" id="ARBA00022679"/>
    </source>
</evidence>
<feature type="compositionally biased region" description="Low complexity" evidence="6">
    <location>
        <begin position="26"/>
        <end position="49"/>
    </location>
</feature>
<keyword evidence="3 5" id="KW-0808">Transferase</keyword>
<gene>
    <name evidence="8" type="ORF">DBRI00130_LOCUS29605</name>
</gene>
<feature type="region of interest" description="Disordered" evidence="6">
    <location>
        <begin position="1"/>
        <end position="49"/>
    </location>
</feature>
<name>A0A7S4VKH3_9STRA</name>
<organism evidence="8">
    <name type="scientific">Ditylum brightwellii</name>
    <dbReference type="NCBI Taxonomy" id="49249"/>
    <lineage>
        <taxon>Eukaryota</taxon>
        <taxon>Sar</taxon>
        <taxon>Stramenopiles</taxon>
        <taxon>Ochrophyta</taxon>
        <taxon>Bacillariophyta</taxon>
        <taxon>Mediophyceae</taxon>
        <taxon>Lithodesmiophycidae</taxon>
        <taxon>Lithodesmiales</taxon>
        <taxon>Lithodesmiaceae</taxon>
        <taxon>Ditylum</taxon>
    </lineage>
</organism>